<sequence length="345" mass="39187">MHTLDIKVRPFIAAIANKACRSTTAVELLGKFLVKLKFSVEIRVKIPIRKVVFTVPVSFTRLRRTQIELALVFNMDAGYCDVAVIATEKGKLRIKALTGSPIGREDLLENMICHLLPDSKNIFKKRVHTKTEIKLMARVRNTVHELITQLSSQTSVEFDLEMGDGSKIHKVVKREEFDEVENLVTTICKGNKLYKGMVNPLNAALDLRNLELLDFHVTLHTIGIRVNRNKFVHVIPRNASRPAMRSAVFTTIHDYQTEKPIVIITEIPAAPKGVPEITVCLAIDHENWLTVIASVRMHGEQYYDIPVTQANMTFFEEGPLYLCDDSLIRSYDDAEDLVTFFNKEQ</sequence>
<dbReference type="HOGENOM" id="CLU_805029_0_0_1"/>
<dbReference type="Gene3D" id="3.90.640.10">
    <property type="entry name" value="Actin, Chain A, domain 4"/>
    <property type="match status" value="1"/>
</dbReference>
<evidence type="ECO:0000256" key="1">
    <source>
        <dbReference type="ARBA" id="ARBA00022741"/>
    </source>
</evidence>
<dbReference type="STRING" id="3880.G7JMJ7"/>
<dbReference type="AlphaFoldDB" id="G7JMJ7"/>
<dbReference type="GO" id="GO:0005524">
    <property type="term" value="F:ATP binding"/>
    <property type="evidence" value="ECO:0007669"/>
    <property type="project" value="UniProtKB-KW"/>
</dbReference>
<protein>
    <submittedName>
        <fullName evidence="3">Heat shock 70 kDa protein</fullName>
    </submittedName>
</protein>
<reference evidence="3 5" key="2">
    <citation type="journal article" date="2014" name="BMC Genomics">
        <title>An improved genome release (version Mt4.0) for the model legume Medicago truncatula.</title>
        <authorList>
            <person name="Tang H."/>
            <person name="Krishnakumar V."/>
            <person name="Bidwell S."/>
            <person name="Rosen B."/>
            <person name="Chan A."/>
            <person name="Zhou S."/>
            <person name="Gentzbittel L."/>
            <person name="Childs K.L."/>
            <person name="Yandell M."/>
            <person name="Gundlach H."/>
            <person name="Mayer K.F."/>
            <person name="Schwartz D.C."/>
            <person name="Town C.D."/>
        </authorList>
    </citation>
    <scope>GENOME REANNOTATION</scope>
    <source>
        <strain evidence="4 5">cv. Jemalong A17</strain>
    </source>
</reference>
<dbReference type="Gene3D" id="3.30.420.40">
    <property type="match status" value="1"/>
</dbReference>
<accession>G7JMJ7</accession>
<dbReference type="GO" id="GO:0005737">
    <property type="term" value="C:cytoplasm"/>
    <property type="evidence" value="ECO:0000318"/>
    <property type="project" value="GO_Central"/>
</dbReference>
<keyword evidence="5" id="KW-1185">Reference proteome</keyword>
<dbReference type="EnsemblPlants" id="AES91057">
    <property type="protein sequence ID" value="AES91057"/>
    <property type="gene ID" value="MTR_4g103780"/>
</dbReference>
<gene>
    <name evidence="3" type="ordered locus">MTR_4g103780</name>
</gene>
<keyword evidence="1" id="KW-0547">Nucleotide-binding</keyword>
<dbReference type="eggNOG" id="KOG0101">
    <property type="taxonomic scope" value="Eukaryota"/>
</dbReference>
<dbReference type="PANTHER" id="PTHR19375">
    <property type="entry name" value="HEAT SHOCK PROTEIN 70KDA"/>
    <property type="match status" value="1"/>
</dbReference>
<dbReference type="GO" id="GO:0044183">
    <property type="term" value="F:protein folding chaperone"/>
    <property type="evidence" value="ECO:0000318"/>
    <property type="project" value="GO_Central"/>
</dbReference>
<evidence type="ECO:0000313" key="4">
    <source>
        <dbReference type="EnsemblPlants" id="AES91057"/>
    </source>
</evidence>
<keyword evidence="2" id="KW-0067">ATP-binding</keyword>
<evidence type="ECO:0000256" key="2">
    <source>
        <dbReference type="ARBA" id="ARBA00022840"/>
    </source>
</evidence>
<organism evidence="3 5">
    <name type="scientific">Medicago truncatula</name>
    <name type="common">Barrel medic</name>
    <name type="synonym">Medicago tribuloides</name>
    <dbReference type="NCBI Taxonomy" id="3880"/>
    <lineage>
        <taxon>Eukaryota</taxon>
        <taxon>Viridiplantae</taxon>
        <taxon>Streptophyta</taxon>
        <taxon>Embryophyta</taxon>
        <taxon>Tracheophyta</taxon>
        <taxon>Spermatophyta</taxon>
        <taxon>Magnoliopsida</taxon>
        <taxon>eudicotyledons</taxon>
        <taxon>Gunneridae</taxon>
        <taxon>Pentapetalae</taxon>
        <taxon>rosids</taxon>
        <taxon>fabids</taxon>
        <taxon>Fabales</taxon>
        <taxon>Fabaceae</taxon>
        <taxon>Papilionoideae</taxon>
        <taxon>50 kb inversion clade</taxon>
        <taxon>NPAAA clade</taxon>
        <taxon>Hologalegina</taxon>
        <taxon>IRL clade</taxon>
        <taxon>Trifolieae</taxon>
        <taxon>Medicago</taxon>
    </lineage>
</organism>
<dbReference type="EMBL" id="CM001220">
    <property type="protein sequence ID" value="AES91057.1"/>
    <property type="molecule type" value="Genomic_DNA"/>
</dbReference>
<dbReference type="InterPro" id="IPR029047">
    <property type="entry name" value="HSP70_peptide-bd_sf"/>
</dbReference>
<dbReference type="GO" id="GO:0140662">
    <property type="term" value="F:ATP-dependent protein folding chaperone"/>
    <property type="evidence" value="ECO:0007669"/>
    <property type="project" value="InterPro"/>
</dbReference>
<reference evidence="4" key="3">
    <citation type="submission" date="2015-04" db="UniProtKB">
        <authorList>
            <consortium name="EnsemblPlants"/>
        </authorList>
    </citation>
    <scope>IDENTIFICATION</scope>
    <source>
        <strain evidence="4">cv. Jemalong A17</strain>
    </source>
</reference>
<evidence type="ECO:0000313" key="5">
    <source>
        <dbReference type="Proteomes" id="UP000002051"/>
    </source>
</evidence>
<dbReference type="GO" id="GO:0042026">
    <property type="term" value="P:protein refolding"/>
    <property type="evidence" value="ECO:0000318"/>
    <property type="project" value="GO_Central"/>
</dbReference>
<dbReference type="InterPro" id="IPR043129">
    <property type="entry name" value="ATPase_NBD"/>
</dbReference>
<dbReference type="Pfam" id="PF00012">
    <property type="entry name" value="HSP70"/>
    <property type="match status" value="1"/>
</dbReference>
<name>G7JMJ7_MEDTR</name>
<dbReference type="Proteomes" id="UP000002051">
    <property type="component" value="Chromosome 4"/>
</dbReference>
<dbReference type="GO" id="GO:0031072">
    <property type="term" value="F:heat shock protein binding"/>
    <property type="evidence" value="ECO:0000318"/>
    <property type="project" value="GO_Central"/>
</dbReference>
<dbReference type="GO" id="GO:0016887">
    <property type="term" value="F:ATP hydrolysis activity"/>
    <property type="evidence" value="ECO:0000318"/>
    <property type="project" value="GO_Central"/>
</dbReference>
<dbReference type="Gene3D" id="2.60.34.10">
    <property type="entry name" value="Substrate Binding Domain Of DNAk, Chain A, domain 1"/>
    <property type="match status" value="1"/>
</dbReference>
<dbReference type="PaxDb" id="3880-AES91057"/>
<evidence type="ECO:0000313" key="3">
    <source>
        <dbReference type="EMBL" id="AES91057.1"/>
    </source>
</evidence>
<dbReference type="SUPFAM" id="SSF100920">
    <property type="entry name" value="Heat shock protein 70kD (HSP70), peptide-binding domain"/>
    <property type="match status" value="1"/>
</dbReference>
<keyword evidence="3" id="KW-0346">Stress response</keyword>
<proteinExistence type="predicted"/>
<dbReference type="InterPro" id="IPR013126">
    <property type="entry name" value="Hsp_70_fam"/>
</dbReference>
<reference evidence="3 5" key="1">
    <citation type="journal article" date="2011" name="Nature">
        <title>The Medicago genome provides insight into the evolution of rhizobial symbioses.</title>
        <authorList>
            <person name="Young N.D."/>
            <person name="Debelle F."/>
            <person name="Oldroyd G.E."/>
            <person name="Geurts R."/>
            <person name="Cannon S.B."/>
            <person name="Udvardi M.K."/>
            <person name="Benedito V.A."/>
            <person name="Mayer K.F."/>
            <person name="Gouzy J."/>
            <person name="Schoof H."/>
            <person name="Van de Peer Y."/>
            <person name="Proost S."/>
            <person name="Cook D.R."/>
            <person name="Meyers B.C."/>
            <person name="Spannagl M."/>
            <person name="Cheung F."/>
            <person name="De Mita S."/>
            <person name="Krishnakumar V."/>
            <person name="Gundlach H."/>
            <person name="Zhou S."/>
            <person name="Mudge J."/>
            <person name="Bharti A.K."/>
            <person name="Murray J.D."/>
            <person name="Naoumkina M.A."/>
            <person name="Rosen B."/>
            <person name="Silverstein K.A."/>
            <person name="Tang H."/>
            <person name="Rombauts S."/>
            <person name="Zhao P.X."/>
            <person name="Zhou P."/>
            <person name="Barbe V."/>
            <person name="Bardou P."/>
            <person name="Bechner M."/>
            <person name="Bellec A."/>
            <person name="Berger A."/>
            <person name="Berges H."/>
            <person name="Bidwell S."/>
            <person name="Bisseling T."/>
            <person name="Choisne N."/>
            <person name="Couloux A."/>
            <person name="Denny R."/>
            <person name="Deshpande S."/>
            <person name="Dai X."/>
            <person name="Doyle J.J."/>
            <person name="Dudez A.M."/>
            <person name="Farmer A.D."/>
            <person name="Fouteau S."/>
            <person name="Franken C."/>
            <person name="Gibelin C."/>
            <person name="Gish J."/>
            <person name="Goldstein S."/>
            <person name="Gonzalez A.J."/>
            <person name="Green P.J."/>
            <person name="Hallab A."/>
            <person name="Hartog M."/>
            <person name="Hua A."/>
            <person name="Humphray S.J."/>
            <person name="Jeong D.H."/>
            <person name="Jing Y."/>
            <person name="Jocker A."/>
            <person name="Kenton S.M."/>
            <person name="Kim D.J."/>
            <person name="Klee K."/>
            <person name="Lai H."/>
            <person name="Lang C."/>
            <person name="Lin S."/>
            <person name="Macmil S.L."/>
            <person name="Magdelenat G."/>
            <person name="Matthews L."/>
            <person name="McCorrison J."/>
            <person name="Monaghan E.L."/>
            <person name="Mun J.H."/>
            <person name="Najar F.Z."/>
            <person name="Nicholson C."/>
            <person name="Noirot C."/>
            <person name="O'Bleness M."/>
            <person name="Paule C.R."/>
            <person name="Poulain J."/>
            <person name="Prion F."/>
            <person name="Qin B."/>
            <person name="Qu C."/>
            <person name="Retzel E.F."/>
            <person name="Riddle C."/>
            <person name="Sallet E."/>
            <person name="Samain S."/>
            <person name="Samson N."/>
            <person name="Sanders I."/>
            <person name="Saurat O."/>
            <person name="Scarpelli C."/>
            <person name="Schiex T."/>
            <person name="Segurens B."/>
            <person name="Severin A.J."/>
            <person name="Sherrier D.J."/>
            <person name="Shi R."/>
            <person name="Sims S."/>
            <person name="Singer S.R."/>
            <person name="Sinharoy S."/>
            <person name="Sterck L."/>
            <person name="Viollet A."/>
            <person name="Wang B.B."/>
            <person name="Wang K."/>
            <person name="Wang M."/>
            <person name="Wang X."/>
            <person name="Warfsmann J."/>
            <person name="Weissenbach J."/>
            <person name="White D.D."/>
            <person name="White J.D."/>
            <person name="Wiley G.B."/>
            <person name="Wincker P."/>
            <person name="Xing Y."/>
            <person name="Yang L."/>
            <person name="Yao Z."/>
            <person name="Ying F."/>
            <person name="Zhai J."/>
            <person name="Zhou L."/>
            <person name="Zuber A."/>
            <person name="Denarie J."/>
            <person name="Dixon R.A."/>
            <person name="May G.D."/>
            <person name="Schwartz D.C."/>
            <person name="Rogers J."/>
            <person name="Quetier F."/>
            <person name="Town C.D."/>
            <person name="Roe B.A."/>
        </authorList>
    </citation>
    <scope>NUCLEOTIDE SEQUENCE [LARGE SCALE GENOMIC DNA]</scope>
    <source>
        <strain evidence="3">A17</strain>
        <strain evidence="4 5">cv. Jemalong A17</strain>
    </source>
</reference>
<dbReference type="SUPFAM" id="SSF53067">
    <property type="entry name" value="Actin-like ATPase domain"/>
    <property type="match status" value="1"/>
</dbReference>